<evidence type="ECO:0000256" key="9">
    <source>
        <dbReference type="SAM" id="MobiDB-lite"/>
    </source>
</evidence>
<dbReference type="CDD" id="cd16917">
    <property type="entry name" value="HATPase_UhpB-NarQ-NarX-like"/>
    <property type="match status" value="1"/>
</dbReference>
<proteinExistence type="predicted"/>
<feature type="domain" description="Signal transduction histidine kinase subgroup 3 dimerisation and phosphoacceptor" evidence="12">
    <location>
        <begin position="468"/>
        <end position="531"/>
    </location>
</feature>
<dbReference type="GO" id="GO:0000155">
    <property type="term" value="F:phosphorelay sensor kinase activity"/>
    <property type="evidence" value="ECO:0007669"/>
    <property type="project" value="InterPro"/>
</dbReference>
<feature type="transmembrane region" description="Helical" evidence="10">
    <location>
        <begin position="137"/>
        <end position="155"/>
    </location>
</feature>
<evidence type="ECO:0000256" key="7">
    <source>
        <dbReference type="ARBA" id="ARBA00022840"/>
    </source>
</evidence>
<dbReference type="EMBL" id="CCSD01000058">
    <property type="protein sequence ID" value="CDZ89343.1"/>
    <property type="molecule type" value="Genomic_DNA"/>
</dbReference>
<dbReference type="GO" id="GO:0016020">
    <property type="term" value="C:membrane"/>
    <property type="evidence" value="ECO:0007669"/>
    <property type="project" value="InterPro"/>
</dbReference>
<gene>
    <name evidence="13" type="ORF">RHRU231_470191</name>
</gene>
<feature type="transmembrane region" description="Helical" evidence="10">
    <location>
        <begin position="313"/>
        <end position="331"/>
    </location>
</feature>
<dbReference type="eggNOG" id="COG4585">
    <property type="taxonomic scope" value="Bacteria"/>
</dbReference>
<dbReference type="Pfam" id="PF02518">
    <property type="entry name" value="HATPase_c"/>
    <property type="match status" value="1"/>
</dbReference>
<name>A0A098BKV7_9NOCA</name>
<sequence length="659" mass="69591">MPAAPAAETVGGSVVTPDSGTVVTPEASRASTVVPTPTREETETVREEAGVRQRVIQLLVVVTAVLVAAIAATVDRSPTGLRDPARTLLLGPRESFAAAEGPFLPVFGPTELGLFLGAGVAFVVAGAIAWNTRPHDLTGPLILMAGLLWFLGGLRRSGEPVAFTVGAVATNLYLPVLLQALVGFPTGRLERPWQRLFVGAAWILATVGIVAEWLFFDPRTAPAASPSTSTNLLLLRDDPSLARTVQLVVGFCAFLIVVTLVVVVIVRWRSGSPAYRSGFAPLGVAYGLSAVITLAVLSSAVNLPWSPPTWVLNLRYPATALFPLAVAIGLLRYRLARAAVSDAMVEIGTAPLGAGFVDALRRAVHDPSLVLWTYVPERAAYVDPDGAVRALPRRSDPRAATVLERAGTPVGALVYDPSLETQPELLAAVRSATGLALEHERLHADLQLRLDEVRRSRERIVTAGDVQRRRLERDLHDGAQQRLVAASLLLRRAQRAGDEPTLRRLLADGAAELDVALRELRELARGVYPAVLTERGLAAALRSLAERAPVPVDIDDALGERPSAPVELAAYLIGAEAVTNAGKHSGATVVRIGLHRTGDMLRMTIGDNGCGGARPTPGGGLDGLRDRTAALGGEFVLDSPEGGGTTVDVTLPFRVDAGS</sequence>
<feature type="transmembrane region" description="Helical" evidence="10">
    <location>
        <begin position="196"/>
        <end position="216"/>
    </location>
</feature>
<feature type="transmembrane region" description="Helical" evidence="10">
    <location>
        <begin position="278"/>
        <end position="301"/>
    </location>
</feature>
<dbReference type="Gene3D" id="3.30.565.10">
    <property type="entry name" value="Histidine kinase-like ATPase, C-terminal domain"/>
    <property type="match status" value="1"/>
</dbReference>
<keyword evidence="4" id="KW-0808">Transferase</keyword>
<dbReference type="EC" id="2.7.13.3" evidence="2"/>
<protein>
    <recommendedName>
        <fullName evidence="2">histidine kinase</fullName>
        <ecNumber evidence="2">2.7.13.3</ecNumber>
    </recommendedName>
</protein>
<evidence type="ECO:0000256" key="8">
    <source>
        <dbReference type="ARBA" id="ARBA00023012"/>
    </source>
</evidence>
<keyword evidence="6 13" id="KW-0418">Kinase</keyword>
<evidence type="ECO:0000256" key="5">
    <source>
        <dbReference type="ARBA" id="ARBA00022741"/>
    </source>
</evidence>
<feature type="transmembrane region" description="Helical" evidence="10">
    <location>
        <begin position="55"/>
        <end position="74"/>
    </location>
</feature>
<dbReference type="SUPFAM" id="SSF55874">
    <property type="entry name" value="ATPase domain of HSP90 chaperone/DNA topoisomerase II/histidine kinase"/>
    <property type="match status" value="1"/>
</dbReference>
<keyword evidence="7" id="KW-0067">ATP-binding</keyword>
<dbReference type="AlphaFoldDB" id="A0A098BKV7"/>
<evidence type="ECO:0000313" key="14">
    <source>
        <dbReference type="Proteomes" id="UP000042997"/>
    </source>
</evidence>
<dbReference type="GO" id="GO:0046983">
    <property type="term" value="F:protein dimerization activity"/>
    <property type="evidence" value="ECO:0007669"/>
    <property type="project" value="InterPro"/>
</dbReference>
<dbReference type="InterPro" id="IPR036890">
    <property type="entry name" value="HATPase_C_sf"/>
</dbReference>
<dbReference type="InterPro" id="IPR050482">
    <property type="entry name" value="Sensor_HK_TwoCompSys"/>
</dbReference>
<dbReference type="PANTHER" id="PTHR24421:SF10">
    <property type="entry name" value="NITRATE_NITRITE SENSOR PROTEIN NARQ"/>
    <property type="match status" value="1"/>
</dbReference>
<evidence type="ECO:0000256" key="2">
    <source>
        <dbReference type="ARBA" id="ARBA00012438"/>
    </source>
</evidence>
<dbReference type="Pfam" id="PF07730">
    <property type="entry name" value="HisKA_3"/>
    <property type="match status" value="1"/>
</dbReference>
<evidence type="ECO:0000256" key="10">
    <source>
        <dbReference type="SAM" id="Phobius"/>
    </source>
</evidence>
<keyword evidence="10" id="KW-1133">Transmembrane helix</keyword>
<comment type="catalytic activity">
    <reaction evidence="1">
        <text>ATP + protein L-histidine = ADP + protein N-phospho-L-histidine.</text>
        <dbReference type="EC" id="2.7.13.3"/>
    </reaction>
</comment>
<feature type="transmembrane region" description="Helical" evidence="10">
    <location>
        <begin position="161"/>
        <end position="184"/>
    </location>
</feature>
<keyword evidence="5" id="KW-0547">Nucleotide-binding</keyword>
<dbReference type="InterPro" id="IPR003594">
    <property type="entry name" value="HATPase_dom"/>
</dbReference>
<feature type="domain" description="Histidine kinase/HSP90-like ATPase" evidence="11">
    <location>
        <begin position="570"/>
        <end position="654"/>
    </location>
</feature>
<dbReference type="InterPro" id="IPR011712">
    <property type="entry name" value="Sig_transdc_His_kin_sub3_dim/P"/>
</dbReference>
<evidence type="ECO:0000313" key="13">
    <source>
        <dbReference type="EMBL" id="CDZ89343.1"/>
    </source>
</evidence>
<feature type="region of interest" description="Disordered" evidence="9">
    <location>
        <begin position="1"/>
        <end position="46"/>
    </location>
</feature>
<evidence type="ECO:0000259" key="12">
    <source>
        <dbReference type="Pfam" id="PF07730"/>
    </source>
</evidence>
<dbReference type="PANTHER" id="PTHR24421">
    <property type="entry name" value="NITRATE/NITRITE SENSOR PROTEIN NARX-RELATED"/>
    <property type="match status" value="1"/>
</dbReference>
<keyword evidence="10" id="KW-0472">Membrane</keyword>
<keyword evidence="10" id="KW-0812">Transmembrane</keyword>
<evidence type="ECO:0000259" key="11">
    <source>
        <dbReference type="Pfam" id="PF02518"/>
    </source>
</evidence>
<reference evidence="13 14" key="1">
    <citation type="journal article" date="2014" name="Genome Announc.">
        <title>Draft Genome Sequence of Propane- and Butane-Oxidizing Actinobacterium Rhodococcus ruber IEGM 231.</title>
        <authorList>
            <person name="Ivshina I.B."/>
            <person name="Kuyukina M.S."/>
            <person name="Krivoruchko A.V."/>
            <person name="Barbe V."/>
            <person name="Fischer C."/>
        </authorList>
    </citation>
    <scope>NUCLEOTIDE SEQUENCE [LARGE SCALE GENOMIC DNA]</scope>
</reference>
<feature type="transmembrane region" description="Helical" evidence="10">
    <location>
        <begin position="245"/>
        <end position="266"/>
    </location>
</feature>
<accession>A0A098BKV7</accession>
<dbReference type="GO" id="GO:0005524">
    <property type="term" value="F:ATP binding"/>
    <property type="evidence" value="ECO:0007669"/>
    <property type="project" value="UniProtKB-KW"/>
</dbReference>
<keyword evidence="8" id="KW-0902">Two-component regulatory system</keyword>
<evidence type="ECO:0000256" key="6">
    <source>
        <dbReference type="ARBA" id="ARBA00022777"/>
    </source>
</evidence>
<organism evidence="13 14">
    <name type="scientific">Rhodococcus ruber</name>
    <dbReference type="NCBI Taxonomy" id="1830"/>
    <lineage>
        <taxon>Bacteria</taxon>
        <taxon>Bacillati</taxon>
        <taxon>Actinomycetota</taxon>
        <taxon>Actinomycetes</taxon>
        <taxon>Mycobacteriales</taxon>
        <taxon>Nocardiaceae</taxon>
        <taxon>Rhodococcus</taxon>
    </lineage>
</organism>
<dbReference type="Proteomes" id="UP000042997">
    <property type="component" value="Unassembled WGS sequence"/>
</dbReference>
<evidence type="ECO:0000256" key="3">
    <source>
        <dbReference type="ARBA" id="ARBA00022553"/>
    </source>
</evidence>
<feature type="transmembrane region" description="Helical" evidence="10">
    <location>
        <begin position="112"/>
        <end position="130"/>
    </location>
</feature>
<evidence type="ECO:0000256" key="4">
    <source>
        <dbReference type="ARBA" id="ARBA00022679"/>
    </source>
</evidence>
<evidence type="ECO:0000256" key="1">
    <source>
        <dbReference type="ARBA" id="ARBA00000085"/>
    </source>
</evidence>
<keyword evidence="3" id="KW-0597">Phosphoprotein</keyword>